<proteinExistence type="predicted"/>
<gene>
    <name evidence="1" type="ORF">BDU57DRAFT_534163</name>
</gene>
<organism evidence="1 2">
    <name type="scientific">Ampelomyces quisqualis</name>
    <name type="common">Powdery mildew agent</name>
    <dbReference type="NCBI Taxonomy" id="50730"/>
    <lineage>
        <taxon>Eukaryota</taxon>
        <taxon>Fungi</taxon>
        <taxon>Dikarya</taxon>
        <taxon>Ascomycota</taxon>
        <taxon>Pezizomycotina</taxon>
        <taxon>Dothideomycetes</taxon>
        <taxon>Pleosporomycetidae</taxon>
        <taxon>Pleosporales</taxon>
        <taxon>Pleosporineae</taxon>
        <taxon>Phaeosphaeriaceae</taxon>
        <taxon>Ampelomyces</taxon>
    </lineage>
</organism>
<dbReference type="Proteomes" id="UP000800096">
    <property type="component" value="Unassembled WGS sequence"/>
</dbReference>
<name>A0A6A5QX73_AMPQU</name>
<evidence type="ECO:0000313" key="2">
    <source>
        <dbReference type="Proteomes" id="UP000800096"/>
    </source>
</evidence>
<sequence length="53" mass="5977">MDNESNKGFMIMLSESTCGHERYVDFEKVDAQSQTLPPEKAFGDILLTLVLIN</sequence>
<evidence type="ECO:0000313" key="1">
    <source>
        <dbReference type="EMBL" id="KAF1920381.1"/>
    </source>
</evidence>
<keyword evidence="2" id="KW-1185">Reference proteome</keyword>
<protein>
    <submittedName>
        <fullName evidence="1">Uncharacterized protein</fullName>
    </submittedName>
</protein>
<dbReference type="EMBL" id="ML979132">
    <property type="protein sequence ID" value="KAF1920381.1"/>
    <property type="molecule type" value="Genomic_DNA"/>
</dbReference>
<dbReference type="OrthoDB" id="5282002at2759"/>
<dbReference type="AlphaFoldDB" id="A0A6A5QX73"/>
<reference evidence="1" key="1">
    <citation type="journal article" date="2020" name="Stud. Mycol.">
        <title>101 Dothideomycetes genomes: a test case for predicting lifestyles and emergence of pathogens.</title>
        <authorList>
            <person name="Haridas S."/>
            <person name="Albert R."/>
            <person name="Binder M."/>
            <person name="Bloem J."/>
            <person name="Labutti K."/>
            <person name="Salamov A."/>
            <person name="Andreopoulos B."/>
            <person name="Baker S."/>
            <person name="Barry K."/>
            <person name="Bills G."/>
            <person name="Bluhm B."/>
            <person name="Cannon C."/>
            <person name="Castanera R."/>
            <person name="Culley D."/>
            <person name="Daum C."/>
            <person name="Ezra D."/>
            <person name="Gonzalez J."/>
            <person name="Henrissat B."/>
            <person name="Kuo A."/>
            <person name="Liang C."/>
            <person name="Lipzen A."/>
            <person name="Lutzoni F."/>
            <person name="Magnuson J."/>
            <person name="Mondo S."/>
            <person name="Nolan M."/>
            <person name="Ohm R."/>
            <person name="Pangilinan J."/>
            <person name="Park H.-J."/>
            <person name="Ramirez L."/>
            <person name="Alfaro M."/>
            <person name="Sun H."/>
            <person name="Tritt A."/>
            <person name="Yoshinaga Y."/>
            <person name="Zwiers L.-H."/>
            <person name="Turgeon B."/>
            <person name="Goodwin S."/>
            <person name="Spatafora J."/>
            <person name="Crous P."/>
            <person name="Grigoriev I."/>
        </authorList>
    </citation>
    <scope>NUCLEOTIDE SEQUENCE</scope>
    <source>
        <strain evidence="1">HMLAC05119</strain>
    </source>
</reference>
<accession>A0A6A5QX73</accession>